<dbReference type="Proteomes" id="UP001226091">
    <property type="component" value="Chromosome"/>
</dbReference>
<gene>
    <name evidence="1" type="ORF">QLQ22_02785</name>
</gene>
<proteinExistence type="predicted"/>
<sequence length="46" mass="5189">MSKNYRTAHEGILAGGREITRADVVHFLLKAWIQNDFIHTSAGLSY</sequence>
<protein>
    <submittedName>
        <fullName evidence="1">Uncharacterized protein</fullName>
    </submittedName>
</protein>
<name>A0ACD4RD36_9BACI</name>
<dbReference type="EMBL" id="CP126116">
    <property type="protein sequence ID" value="WHZ58317.1"/>
    <property type="molecule type" value="Genomic_DNA"/>
</dbReference>
<accession>A0ACD4RD36</accession>
<evidence type="ECO:0000313" key="1">
    <source>
        <dbReference type="EMBL" id="WHZ58317.1"/>
    </source>
</evidence>
<evidence type="ECO:0000313" key="2">
    <source>
        <dbReference type="Proteomes" id="UP001226091"/>
    </source>
</evidence>
<organism evidence="1 2">
    <name type="scientific">Metabacillus hrfriensis</name>
    <dbReference type="NCBI Taxonomy" id="3048891"/>
    <lineage>
        <taxon>Bacteria</taxon>
        <taxon>Bacillati</taxon>
        <taxon>Bacillota</taxon>
        <taxon>Bacilli</taxon>
        <taxon>Bacillales</taxon>
        <taxon>Bacillaceae</taxon>
        <taxon>Metabacillus</taxon>
    </lineage>
</organism>
<keyword evidence="2" id="KW-1185">Reference proteome</keyword>
<reference evidence="2" key="1">
    <citation type="journal article" date="2025" name="Aquaculture">
        <title>Assessment of the bioflocculant production and safety properties of Metabacillus hrfriensis sp. nov. based on phenotypic and whole-genome sequencing analysis.</title>
        <authorList>
            <person name="Zhang R."/>
            <person name="Zhao Z."/>
            <person name="Luo L."/>
            <person name="Wang S."/>
            <person name="Guo K."/>
            <person name="Xu W."/>
        </authorList>
    </citation>
    <scope>NUCLEOTIDE SEQUENCE [LARGE SCALE GENOMIC DNA]</scope>
    <source>
        <strain evidence="2">CT-WN-B3</strain>
    </source>
</reference>